<sequence length="2969" mass="328222">MMKMYGCSHVDGKMPLMITSQDERADQNLALFNASFETNPLDGKCDQRAIVSAQPVKVVYDANTIDKVVTFFEPPEDVHLSKLSAAAYSRFEDLKSVSKASLSYAIEHHKVTDVNIYVKSPYIIIPEKGIFEKSCNILVIDLGQLRITSDPDQERIVSTKHLSLEDLESKCYDKFDFRLEDLQILFAKAGEDWQAARKQGKTRMHILNRMGIDMKLQKALNPDDIRLTQIKLSGSLPFVKVHVSDENLQQVIMLAQSIPIPGQDLPAKKVDVKPVDIPVHESQWYSARTTSAVNKLDVLQVKSEEKLEEGGVEFSSDDNNGDEQEVFMIPTGTSEGRCHMENELDTKEASAKQEKVSLDFKIEEIMVDVDTVAKTGEMTPWLNLCITSLATKVLMHPWDLTLNASLGSMALKEMTFGSVTDPLYLAQTPDGAELLSINFLKVEPEHPEYKSRFHSTQQSLDIEFSLLHVNLHQEALLNIIDLSTKNLPPSEDSPSTAGEEQAQDRTLVSLADTSKIQKKRDEDQVQIAVTAKLGGIEVTVSSTQGSQVIIIAGGLSAYCVVKNSSTEVTARMKDLAVIDSSSGALYPKIVSIANEEVFSLEVVAFNNATSGDNSRNMKAVDVRFQMAIGRIRVVLLNKFVMRLLDFLNKFQTAQDAMEYARRSAAESAAATIQNLQSQSSRISLSITIQAPLIIIPVSSTSFDAIVANLGQLRISNSFNLVHAGEDPSGSDAVVVDKMVVELSSVQLLRAIMADAETVGPTRPVLEPLHLALHVARSLSPWYHKIPDIDVVGKLDAVKLCVGEDDIRTMMGILVENLSEGTISLQTETSQLQATAPVVQQGLDAKDGDQSAAAAVSIGGEEVWDTVKFSFEIEDVSAFVYHMETGKPTEKASTRKANSCLGQFSLFHVTTSGEIRSNSEINATLTLESCMLDDKRLESEEGVTRMIERFDDSSNKAKNMIEIIFRQDINQDKAVAMLIQNLHVVVNLKFLMVLSNVFMSSLPTDESASAAIPAIQQTSQAIIKELPVTVKPAAEEPLNVDVQINIRDPEIAVLADAKDEETNALFMKSSLDFHFVQTHGEQKIAGAVSNLVITSAAFDKTRRASTKARVLQLSEISLISSAPEGGHMHVDVRAGKAYVHVSPPAVKTLTACLMSLSPVKSEEDGTKSSDEALALWGEKPIVAIDRWYLSPVPEDQLIPGRRVFARSLVNVHNYDPGFVMNAASSMIIVALDSSLPLFIDPKDIAAIVIDKVPDPEALHIGSPVIAKRPKETSSVEGKLLQIKWENGQRLYLVEFWDGTEHWNNLENIRVLTTIKAGVSKGDIVESTIVFVRCKDDTYRKGFVKRKTHNKLVVQVYGGDIQIVHVNDVAATVPDVAPDISAFKIGSTVIATFDGFLWEDGHIAEIVHLSEMGNLMHRVRFQGGGDTWVYNVNQIKILKTRNAKVPEGALEVGTVVWARSYKRLSMYCKGFISYKGTKLHVDLYDGDKVVYESKNAACMVIPDVPPKADEIKPGTRVIAKYKDRSQYYSCTVTEVDASTSSEPSYHLKFVNGDETWRSLYFLRLLPKEGLTGAVEEKESNPIDAEVAESRRAELLVFSMEGFDVKVEGTFAGQFIPLLSVDGKVQGNLRNWSSALLVSAEVDLYGSYYNEHVSEWEPLIEPVADEGGQTSRNWELALEFSLRNEDTDDSHLGDSSEAAMSLAVESKDILELTMTKTCLDVFTKLGAAFKEAVTLQSTGQLVLEDVPPYQIWNELGMEVKIRPGNAFESLADAASDGAVEIAPGNNLSLRFVKRFARSTSRIEGANSPGSGLSIAIEVKGFHEVKTVSVNQARVVLLNIVPKKLLSGVIMSVVVQVESGEGQRTVTIRSPLQVNNHFVIPMDVMCKKEEQFSRVTTIQPECVYSVPVILAHRAALYLRPAGFGYVESSPLLWNKLASGSQTSVTCPSPAGDGPPFHIEVKCEHVSYASVHGSLEHAPNYIFHIYPPAILHNYLPYNIRVVMQDLPLELKGGEKWPLFSVNLNRKVSLRVQIEDYHGSMWEGIIQVWNEMDELTIFSLRSTQEAAYRQKLELGVLASFEGTLNITLYSPYWMVNKTGLYLEYKASNDDSVIPHPASMTDPVMFSYRGKGNLFAKKTARARLASGEWSDKFSLDAAGSGGSIKFKKDGKLHEVGMQTTLSYFSLTKIVEFTPFHLINNATELALSLTDSPDLARATWVTVEPGECVEFWPIDCPSKNLSIRFGDSSDVSPRFNFEPDMTLLLKMNKVKAVCADMTTKDCAAIITITPYYSGAAPVRLENCTKLNIRYKQQGCEDHCLHPNQCVLYAWDEPSYSKEFVWYIEGSQQMFETDLKKTGFADFQHEGKMYYWAAFLEGLQRVLLIIDDFTLAYRAQVEQKEEISQFITLRLEGIGLSLVNDEKNIEVAYIGIRPSDVIWEEQNKKGRWKAMKVRVSDELEAAWTKIENEKTLGATPNYIYKVDHVEIDFQLMEIVRPTRQKIRRSFAPGVFLEFLSSPSKLDFHTKINSVQIDSQVPGSTFQTVLYPVPPPKSLAADKAPKPFIEVSVITKQKEKSHVQEIKYFKVLIQEMDVKADAGFVKALMVLFSSDAIDWSQESSHYSLDKQRVHQSLGDAFALEVHLSFSQLGGAADGNEKTHIGGSFLNLLLQSVGIAVIEGQDLEFKLAYFEINNKVYTQDQLIQVAIKHYTSQAIKQMYVLLLGLDVLGNPFGLITGLKDGAVDFFYEPYQGLIQGPGGAAGAVSRITGTLGKGIAALTMDDKYQQERRQAMGKKPGVVGGVTGIVTKPVEGAKQAGATGFFKGLGKGVVGVLARPAGGLVDFASSTLEGIKGTATTGSAVRRLRQPRCFYADKVIKPYILYDAQGNAVLQSCYLFETASLQQTSDWHVIVAGKTEVFEAWKCEWKCGLNELREEPTADGQRLVLPIPDKKNVSKKGLFKRNDVTTILTPSPDVAKVPTL</sequence>
<dbReference type="InterPro" id="IPR009543">
    <property type="entry name" value="VPS13_VAB"/>
</dbReference>
<keyword evidence="6" id="KW-1185">Reference proteome</keyword>
<dbReference type="Pfam" id="PF25033">
    <property type="entry name" value="VPS13_M"/>
    <property type="match status" value="1"/>
</dbReference>
<feature type="domain" description="Tudor" evidence="4">
    <location>
        <begin position="1507"/>
        <end position="1568"/>
    </location>
</feature>
<dbReference type="Pfam" id="PF12624">
    <property type="entry name" value="VPS13_N"/>
    <property type="match status" value="1"/>
</dbReference>
<reference evidence="5" key="1">
    <citation type="journal article" date="2023" name="G3 (Bethesda)">
        <title>Whole genome assembly and annotation of the endangered Caribbean coral Acropora cervicornis.</title>
        <authorList>
            <person name="Selwyn J.D."/>
            <person name="Vollmer S.V."/>
        </authorList>
    </citation>
    <scope>NUCLEOTIDE SEQUENCE</scope>
    <source>
        <strain evidence="5">K2</strain>
    </source>
</reference>
<dbReference type="GO" id="GO:0006623">
    <property type="term" value="P:protein targeting to vacuole"/>
    <property type="evidence" value="ECO:0007669"/>
    <property type="project" value="TreeGrafter"/>
</dbReference>
<feature type="domain" description="Tudor" evidence="4">
    <location>
        <begin position="1320"/>
        <end position="1375"/>
    </location>
</feature>
<comment type="caution">
    <text evidence="5">The sequence shown here is derived from an EMBL/GenBank/DDBJ whole genome shotgun (WGS) entry which is preliminary data.</text>
</comment>
<dbReference type="InterPro" id="IPR002999">
    <property type="entry name" value="Tudor"/>
</dbReference>
<keyword evidence="2" id="KW-0813">Transport</keyword>
<dbReference type="GO" id="GO:0045053">
    <property type="term" value="P:protein retention in Golgi apparatus"/>
    <property type="evidence" value="ECO:0007669"/>
    <property type="project" value="TreeGrafter"/>
</dbReference>
<keyword evidence="3" id="KW-0445">Lipid transport</keyword>
<evidence type="ECO:0000259" key="4">
    <source>
        <dbReference type="SMART" id="SM00333"/>
    </source>
</evidence>
<dbReference type="Pfam" id="PF25036">
    <property type="entry name" value="VPS13_VAB"/>
    <property type="match status" value="1"/>
</dbReference>
<evidence type="ECO:0000256" key="3">
    <source>
        <dbReference type="ARBA" id="ARBA00023055"/>
    </source>
</evidence>
<protein>
    <submittedName>
        <fullName evidence="5">Intermembrane lipid transfer protein VPS13C</fullName>
    </submittedName>
</protein>
<organism evidence="5 6">
    <name type="scientific">Acropora cervicornis</name>
    <name type="common">Staghorn coral</name>
    <dbReference type="NCBI Taxonomy" id="6130"/>
    <lineage>
        <taxon>Eukaryota</taxon>
        <taxon>Metazoa</taxon>
        <taxon>Cnidaria</taxon>
        <taxon>Anthozoa</taxon>
        <taxon>Hexacorallia</taxon>
        <taxon>Scleractinia</taxon>
        <taxon>Astrocoeniina</taxon>
        <taxon>Acroporidae</taxon>
        <taxon>Acropora</taxon>
    </lineage>
</organism>
<evidence type="ECO:0000313" key="6">
    <source>
        <dbReference type="Proteomes" id="UP001249851"/>
    </source>
</evidence>
<dbReference type="InterPro" id="IPR026847">
    <property type="entry name" value="VPS13"/>
</dbReference>
<comment type="similarity">
    <text evidence="1">Belongs to the VPS13 family.</text>
</comment>
<dbReference type="PANTHER" id="PTHR16166">
    <property type="entry name" value="VACUOLAR PROTEIN SORTING-ASSOCIATED PROTEIN VPS13"/>
    <property type="match status" value="1"/>
</dbReference>
<dbReference type="GO" id="GO:0006869">
    <property type="term" value="P:lipid transport"/>
    <property type="evidence" value="ECO:0007669"/>
    <property type="project" value="UniProtKB-KW"/>
</dbReference>
<reference evidence="5" key="2">
    <citation type="journal article" date="2023" name="Science">
        <title>Genomic signatures of disease resistance in endangered staghorn corals.</title>
        <authorList>
            <person name="Vollmer S.V."/>
            <person name="Selwyn J.D."/>
            <person name="Despard B.A."/>
            <person name="Roesel C.L."/>
        </authorList>
    </citation>
    <scope>NUCLEOTIDE SEQUENCE</scope>
    <source>
        <strain evidence="5">K2</strain>
    </source>
</reference>
<dbReference type="EMBL" id="JARQWQ010000013">
    <property type="protein sequence ID" value="KAK2567923.1"/>
    <property type="molecule type" value="Genomic_DNA"/>
</dbReference>
<dbReference type="SMART" id="SM00333">
    <property type="entry name" value="TUDOR"/>
    <property type="match status" value="3"/>
</dbReference>
<evidence type="ECO:0000313" key="5">
    <source>
        <dbReference type="EMBL" id="KAK2567923.1"/>
    </source>
</evidence>
<dbReference type="InterPro" id="IPR026854">
    <property type="entry name" value="VPS13_N"/>
</dbReference>
<dbReference type="PANTHER" id="PTHR16166:SF93">
    <property type="entry name" value="INTERMEMBRANE LIPID TRANSFER PROTEIN VPS13"/>
    <property type="match status" value="1"/>
</dbReference>
<dbReference type="Pfam" id="PF25037">
    <property type="entry name" value="VPS13_C"/>
    <property type="match status" value="1"/>
</dbReference>
<proteinExistence type="inferred from homology"/>
<dbReference type="CDD" id="cd04508">
    <property type="entry name" value="Tudor_SF"/>
    <property type="match status" value="1"/>
</dbReference>
<feature type="domain" description="Tudor" evidence="4">
    <location>
        <begin position="1379"/>
        <end position="1441"/>
    </location>
</feature>
<dbReference type="Gene3D" id="2.30.30.140">
    <property type="match status" value="1"/>
</dbReference>
<evidence type="ECO:0000256" key="2">
    <source>
        <dbReference type="ARBA" id="ARBA00022448"/>
    </source>
</evidence>
<accession>A0AAD9QV39</accession>
<dbReference type="InterPro" id="IPR056748">
    <property type="entry name" value="VPS13-like_C"/>
</dbReference>
<gene>
    <name evidence="5" type="ORF">P5673_007815</name>
</gene>
<dbReference type="Proteomes" id="UP001249851">
    <property type="component" value="Unassembled WGS sequence"/>
</dbReference>
<dbReference type="InterPro" id="IPR056747">
    <property type="entry name" value="VPS13-like_M"/>
</dbReference>
<name>A0AAD9QV39_ACRCE</name>
<evidence type="ECO:0000256" key="1">
    <source>
        <dbReference type="ARBA" id="ARBA00006545"/>
    </source>
</evidence>